<feature type="compositionally biased region" description="Polar residues" evidence="1">
    <location>
        <begin position="178"/>
        <end position="189"/>
    </location>
</feature>
<dbReference type="AlphaFoldDB" id="R0I5R0"/>
<dbReference type="STRING" id="671987.R0I5R0"/>
<feature type="region of interest" description="Disordered" evidence="1">
    <location>
        <begin position="151"/>
        <end position="241"/>
    </location>
</feature>
<accession>R0I5R0</accession>
<dbReference type="HOGENOM" id="CLU_024589_0_0_1"/>
<feature type="compositionally biased region" description="Low complexity" evidence="1">
    <location>
        <begin position="163"/>
        <end position="177"/>
    </location>
</feature>
<evidence type="ECO:0000256" key="1">
    <source>
        <dbReference type="SAM" id="MobiDB-lite"/>
    </source>
</evidence>
<feature type="region of interest" description="Disordered" evidence="1">
    <location>
        <begin position="266"/>
        <end position="344"/>
    </location>
</feature>
<dbReference type="EMBL" id="KB908877">
    <property type="protein sequence ID" value="EOA80901.1"/>
    <property type="molecule type" value="Genomic_DNA"/>
</dbReference>
<protein>
    <submittedName>
        <fullName evidence="2">Uncharacterized protein</fullName>
    </submittedName>
</protein>
<reference evidence="2 3" key="1">
    <citation type="journal article" date="2012" name="PLoS Pathog.">
        <title>Diverse lifestyles and strategies of plant pathogenesis encoded in the genomes of eighteen Dothideomycetes fungi.</title>
        <authorList>
            <person name="Ohm R.A."/>
            <person name="Feau N."/>
            <person name="Henrissat B."/>
            <person name="Schoch C.L."/>
            <person name="Horwitz B.A."/>
            <person name="Barry K.W."/>
            <person name="Condon B.J."/>
            <person name="Copeland A.C."/>
            <person name="Dhillon B."/>
            <person name="Glaser F."/>
            <person name="Hesse C.N."/>
            <person name="Kosti I."/>
            <person name="LaButti K."/>
            <person name="Lindquist E.A."/>
            <person name="Lucas S."/>
            <person name="Salamov A.A."/>
            <person name="Bradshaw R.E."/>
            <person name="Ciuffetti L."/>
            <person name="Hamelin R.C."/>
            <person name="Kema G.H.J."/>
            <person name="Lawrence C."/>
            <person name="Scott J.A."/>
            <person name="Spatafora J.W."/>
            <person name="Turgeon B.G."/>
            <person name="de Wit P.J.G.M."/>
            <person name="Zhong S."/>
            <person name="Goodwin S.B."/>
            <person name="Grigoriev I.V."/>
        </authorList>
    </citation>
    <scope>NUCLEOTIDE SEQUENCE [LARGE SCALE GENOMIC DNA]</scope>
    <source>
        <strain evidence="3">28A</strain>
    </source>
</reference>
<dbReference type="eggNOG" id="ENOG502ST2U">
    <property type="taxonomic scope" value="Eukaryota"/>
</dbReference>
<keyword evidence="3" id="KW-1185">Reference proteome</keyword>
<name>R0I5R0_EXST2</name>
<feature type="compositionally biased region" description="Basic residues" evidence="1">
    <location>
        <begin position="213"/>
        <end position="226"/>
    </location>
</feature>
<feature type="compositionally biased region" description="Polar residues" evidence="1">
    <location>
        <begin position="376"/>
        <end position="389"/>
    </location>
</feature>
<proteinExistence type="predicted"/>
<dbReference type="OrthoDB" id="3932653at2759"/>
<evidence type="ECO:0000313" key="2">
    <source>
        <dbReference type="EMBL" id="EOA80901.1"/>
    </source>
</evidence>
<feature type="non-terminal residue" evidence="2">
    <location>
        <position position="463"/>
    </location>
</feature>
<reference evidence="2 3" key="2">
    <citation type="journal article" date="2013" name="PLoS Genet.">
        <title>Comparative genome structure, secondary metabolite, and effector coding capacity across Cochliobolus pathogens.</title>
        <authorList>
            <person name="Condon B.J."/>
            <person name="Leng Y."/>
            <person name="Wu D."/>
            <person name="Bushley K.E."/>
            <person name="Ohm R.A."/>
            <person name="Otillar R."/>
            <person name="Martin J."/>
            <person name="Schackwitz W."/>
            <person name="Grimwood J."/>
            <person name="MohdZainudin N."/>
            <person name="Xue C."/>
            <person name="Wang R."/>
            <person name="Manning V.A."/>
            <person name="Dhillon B."/>
            <person name="Tu Z.J."/>
            <person name="Steffenson B.J."/>
            <person name="Salamov A."/>
            <person name="Sun H."/>
            <person name="Lowry S."/>
            <person name="LaButti K."/>
            <person name="Han J."/>
            <person name="Copeland A."/>
            <person name="Lindquist E."/>
            <person name="Barry K."/>
            <person name="Schmutz J."/>
            <person name="Baker S.E."/>
            <person name="Ciuffetti L.M."/>
            <person name="Grigoriev I.V."/>
            <person name="Zhong S."/>
            <person name="Turgeon B.G."/>
        </authorList>
    </citation>
    <scope>NUCLEOTIDE SEQUENCE [LARGE SCALE GENOMIC DNA]</scope>
    <source>
        <strain evidence="3">28A</strain>
    </source>
</reference>
<organism evidence="2 3">
    <name type="scientific">Exserohilum turcicum (strain 28A)</name>
    <name type="common">Northern leaf blight fungus</name>
    <name type="synonym">Setosphaeria turcica</name>
    <dbReference type="NCBI Taxonomy" id="671987"/>
    <lineage>
        <taxon>Eukaryota</taxon>
        <taxon>Fungi</taxon>
        <taxon>Dikarya</taxon>
        <taxon>Ascomycota</taxon>
        <taxon>Pezizomycotina</taxon>
        <taxon>Dothideomycetes</taxon>
        <taxon>Pleosporomycetidae</taxon>
        <taxon>Pleosporales</taxon>
        <taxon>Pleosporineae</taxon>
        <taxon>Pleosporaceae</taxon>
        <taxon>Exserohilum</taxon>
    </lineage>
</organism>
<dbReference type="RefSeq" id="XP_008031494.1">
    <property type="nucleotide sequence ID" value="XM_008033303.1"/>
</dbReference>
<feature type="region of interest" description="Disordered" evidence="1">
    <location>
        <begin position="357"/>
        <end position="463"/>
    </location>
</feature>
<feature type="compositionally biased region" description="Low complexity" evidence="1">
    <location>
        <begin position="357"/>
        <end position="375"/>
    </location>
</feature>
<sequence length="463" mass="49392">MPQWGRPPGGSSGVGRYYEGVVDDVYRFQDLGSDEEELDGVVIDGVLQPALNGKRINPDELYFNDMDIRAWESRTSALEEPTHGRVHGRRGYQEEHFGGAGNTIPSAETEERLFQRVLDKIRVARAAGNTDVSLSAEELDAYQSRLYGARASAVRPEPEPRPTSVSVSASTSASASVPNDTASVMSYETTGKHGASSSRSKKSQPRTSMFGSKAKKERRHSGHRRTSTNSTTESHALAPGFVVPGADGQGIYAPINAYEGSLARDQRPLRAASRRASDTSHHAAAAPNDTSPRNMLGSFPESEYDYGPSTPAWEEQKSVSRPSVDSASVPLGSRSGPPSIASSRLVPFPVEPYQYHQFSTSSSSLSPTSPQPQYTRRMSLSPSEASYTSVPRRIPAASPGYPPVPVPLQRVTDGGTGQGRASDPPLGTQSYGAGVPVQGQQSATGSGSGRGGEKRRSGGKGRK</sequence>
<gene>
    <name evidence="2" type="ORF">SETTUDRAFT_81368</name>
</gene>
<feature type="region of interest" description="Disordered" evidence="1">
    <location>
        <begin position="79"/>
        <end position="104"/>
    </location>
</feature>
<dbReference type="Proteomes" id="UP000016935">
    <property type="component" value="Unassembled WGS sequence"/>
</dbReference>
<dbReference type="GeneID" id="19405442"/>
<evidence type="ECO:0000313" key="3">
    <source>
        <dbReference type="Proteomes" id="UP000016935"/>
    </source>
</evidence>